<evidence type="ECO:0000313" key="5">
    <source>
        <dbReference type="EMBL" id="OGY61141.1"/>
    </source>
</evidence>
<dbReference type="Gene3D" id="2.40.50.140">
    <property type="entry name" value="Nucleic acid-binding proteins"/>
    <property type="match status" value="1"/>
</dbReference>
<evidence type="ECO:0000259" key="4">
    <source>
        <dbReference type="Pfam" id="PF11967"/>
    </source>
</evidence>
<evidence type="ECO:0000256" key="3">
    <source>
        <dbReference type="ARBA" id="ARBA00023204"/>
    </source>
</evidence>
<reference evidence="5 6" key="1">
    <citation type="journal article" date="2016" name="Nat. Commun.">
        <title>Thousands of microbial genomes shed light on interconnected biogeochemical processes in an aquifer system.</title>
        <authorList>
            <person name="Anantharaman K."/>
            <person name="Brown C.T."/>
            <person name="Hug L.A."/>
            <person name="Sharon I."/>
            <person name="Castelle C.J."/>
            <person name="Probst A.J."/>
            <person name="Thomas B.C."/>
            <person name="Singh A."/>
            <person name="Wilkins M.J."/>
            <person name="Karaoz U."/>
            <person name="Brodie E.L."/>
            <person name="Williams K.H."/>
            <person name="Hubbard S.S."/>
            <person name="Banfield J.F."/>
        </authorList>
    </citation>
    <scope>NUCLEOTIDE SEQUENCE [LARGE SCALE GENOMIC DNA]</scope>
</reference>
<dbReference type="Pfam" id="PF11967">
    <property type="entry name" value="RecO_N"/>
    <property type="match status" value="1"/>
</dbReference>
<dbReference type="SUPFAM" id="SSF57863">
    <property type="entry name" value="ArfGap/RecO-like zinc finger"/>
    <property type="match status" value="1"/>
</dbReference>
<keyword evidence="1" id="KW-0227">DNA damage</keyword>
<dbReference type="GO" id="GO:0043590">
    <property type="term" value="C:bacterial nucleoid"/>
    <property type="evidence" value="ECO:0007669"/>
    <property type="project" value="TreeGrafter"/>
</dbReference>
<evidence type="ECO:0000313" key="6">
    <source>
        <dbReference type="Proteomes" id="UP000176544"/>
    </source>
</evidence>
<name>A0A1G1Z934_9BACT</name>
<dbReference type="EMBL" id="MHJA01000011">
    <property type="protein sequence ID" value="OGY61141.1"/>
    <property type="molecule type" value="Genomic_DNA"/>
</dbReference>
<dbReference type="PANTHER" id="PTHR33991">
    <property type="entry name" value="DNA REPAIR PROTEIN RECO"/>
    <property type="match status" value="1"/>
</dbReference>
<protein>
    <recommendedName>
        <fullName evidence="4">DNA replication/recombination mediator RecO N-terminal domain-containing protein</fullName>
    </recommendedName>
</protein>
<dbReference type="InterPro" id="IPR012340">
    <property type="entry name" value="NA-bd_OB-fold"/>
</dbReference>
<keyword evidence="2" id="KW-0233">DNA recombination</keyword>
<dbReference type="InterPro" id="IPR003717">
    <property type="entry name" value="RecO"/>
</dbReference>
<dbReference type="InterPro" id="IPR037278">
    <property type="entry name" value="ARFGAP/RecO"/>
</dbReference>
<gene>
    <name evidence="5" type="ORF">A3I33_02260</name>
</gene>
<dbReference type="SUPFAM" id="SSF50249">
    <property type="entry name" value="Nucleic acid-binding proteins"/>
    <property type="match status" value="1"/>
</dbReference>
<dbReference type="GO" id="GO:0006302">
    <property type="term" value="P:double-strand break repair"/>
    <property type="evidence" value="ECO:0007669"/>
    <property type="project" value="TreeGrafter"/>
</dbReference>
<dbReference type="AlphaFoldDB" id="A0A1G1Z934"/>
<dbReference type="InterPro" id="IPR022572">
    <property type="entry name" value="DNA_rep/recomb_RecO_N"/>
</dbReference>
<proteinExistence type="predicted"/>
<accession>A0A1G1Z934</accession>
<feature type="domain" description="DNA replication/recombination mediator RecO N-terminal" evidence="4">
    <location>
        <begin position="1"/>
        <end position="68"/>
    </location>
</feature>
<organism evidence="5 6">
    <name type="scientific">Candidatus Colwellbacteria bacterium RIFCSPLOWO2_02_FULL_45_11</name>
    <dbReference type="NCBI Taxonomy" id="1797692"/>
    <lineage>
        <taxon>Bacteria</taxon>
        <taxon>Candidatus Colwelliibacteriota</taxon>
    </lineage>
</organism>
<evidence type="ECO:0000256" key="2">
    <source>
        <dbReference type="ARBA" id="ARBA00023172"/>
    </source>
</evidence>
<dbReference type="GO" id="GO:0006310">
    <property type="term" value="P:DNA recombination"/>
    <property type="evidence" value="ECO:0007669"/>
    <property type="project" value="UniProtKB-KW"/>
</dbReference>
<dbReference type="PANTHER" id="PTHR33991:SF1">
    <property type="entry name" value="DNA REPAIR PROTEIN RECO"/>
    <property type="match status" value="1"/>
</dbReference>
<evidence type="ECO:0000256" key="1">
    <source>
        <dbReference type="ARBA" id="ARBA00022763"/>
    </source>
</evidence>
<keyword evidence="3" id="KW-0234">DNA repair</keyword>
<comment type="caution">
    <text evidence="5">The sequence shown here is derived from an EMBL/GenBank/DDBJ whole genome shotgun (WGS) entry which is preliminary data.</text>
</comment>
<sequence length="175" mass="19810">MIEYYTEGIVLSRDSRGELDRIVTIYTKELGKVAALTKSSRKITSKVSGHLMPGNAVRLRIVENKTVQAMDALSEKSKCDAKRLLPFLQFLDEVIPQGETDPELWDLITKTISECHLGPETYRQILNFLGFGADEMLCERCKKNEIAHFSLTDIMFLCRGCASILNLRPDEIVKI</sequence>
<dbReference type="STRING" id="1797692.A3I33_02260"/>
<dbReference type="Proteomes" id="UP000176544">
    <property type="component" value="Unassembled WGS sequence"/>
</dbReference>